<dbReference type="GO" id="GO:0000978">
    <property type="term" value="F:RNA polymerase II cis-regulatory region sequence-specific DNA binding"/>
    <property type="evidence" value="ECO:0007669"/>
    <property type="project" value="TreeGrafter"/>
</dbReference>
<feature type="region of interest" description="Disordered" evidence="7">
    <location>
        <begin position="503"/>
        <end position="543"/>
    </location>
</feature>
<dbReference type="AlphaFoldDB" id="A0A1D2MSZ9"/>
<comment type="subcellular location">
    <subcellularLocation>
        <location evidence="1 5 6">Nucleus</location>
    </subcellularLocation>
</comment>
<evidence type="ECO:0000256" key="6">
    <source>
        <dbReference type="RuleBase" id="RU000682"/>
    </source>
</evidence>
<evidence type="ECO:0000256" key="2">
    <source>
        <dbReference type="ARBA" id="ARBA00023125"/>
    </source>
</evidence>
<dbReference type="GO" id="GO:0000981">
    <property type="term" value="F:DNA-binding transcription factor activity, RNA polymerase II-specific"/>
    <property type="evidence" value="ECO:0007669"/>
    <property type="project" value="InterPro"/>
</dbReference>
<evidence type="ECO:0000256" key="1">
    <source>
        <dbReference type="ARBA" id="ARBA00004123"/>
    </source>
</evidence>
<dbReference type="FunFam" id="1.10.10.60:FF:000176">
    <property type="entry name" value="pancreas/duodenum homeobox protein 1"/>
    <property type="match status" value="1"/>
</dbReference>
<dbReference type="STRING" id="48709.A0A1D2MSZ9"/>
<dbReference type="InterPro" id="IPR001356">
    <property type="entry name" value="HD"/>
</dbReference>
<evidence type="ECO:0000256" key="5">
    <source>
        <dbReference type="PROSITE-ProRule" id="PRU00108"/>
    </source>
</evidence>
<evidence type="ECO:0000256" key="4">
    <source>
        <dbReference type="ARBA" id="ARBA00023242"/>
    </source>
</evidence>
<feature type="region of interest" description="Disordered" evidence="7">
    <location>
        <begin position="411"/>
        <end position="432"/>
    </location>
</feature>
<dbReference type="PRINTS" id="PR00024">
    <property type="entry name" value="HOMEOBOX"/>
</dbReference>
<feature type="DNA-binding region" description="Homeobox" evidence="5">
    <location>
        <begin position="6"/>
        <end position="65"/>
    </location>
</feature>
<dbReference type="Proteomes" id="UP000094527">
    <property type="component" value="Unassembled WGS sequence"/>
</dbReference>
<dbReference type="PANTHER" id="PTHR45664:SF2">
    <property type="entry name" value="HOMEOTIC PROTEIN PROBOSCIPEDIA"/>
    <property type="match status" value="1"/>
</dbReference>
<protein>
    <submittedName>
        <fullName evidence="9">Homeotic protein proboscipedia</fullName>
    </submittedName>
</protein>
<dbReference type="Pfam" id="PF00046">
    <property type="entry name" value="Homeodomain"/>
    <property type="match status" value="1"/>
</dbReference>
<feature type="region of interest" description="Disordered" evidence="7">
    <location>
        <begin position="124"/>
        <end position="148"/>
    </location>
</feature>
<dbReference type="OMA" id="ANNIMSR"/>
<feature type="compositionally biased region" description="Low complexity" evidence="7">
    <location>
        <begin position="124"/>
        <end position="134"/>
    </location>
</feature>
<dbReference type="EMBL" id="LJIJ01000563">
    <property type="protein sequence ID" value="ODM96207.1"/>
    <property type="molecule type" value="Genomic_DNA"/>
</dbReference>
<feature type="compositionally biased region" description="Basic residues" evidence="7">
    <location>
        <begin position="258"/>
        <end position="267"/>
    </location>
</feature>
<dbReference type="PROSITE" id="PS00027">
    <property type="entry name" value="HOMEOBOX_1"/>
    <property type="match status" value="1"/>
</dbReference>
<reference evidence="9 10" key="1">
    <citation type="journal article" date="2016" name="Genome Biol. Evol.">
        <title>Gene Family Evolution Reflects Adaptation to Soil Environmental Stressors in the Genome of the Collembolan Orchesella cincta.</title>
        <authorList>
            <person name="Faddeeva-Vakhrusheva A."/>
            <person name="Derks M.F."/>
            <person name="Anvar S.Y."/>
            <person name="Agamennone V."/>
            <person name="Suring W."/>
            <person name="Smit S."/>
            <person name="van Straalen N.M."/>
            <person name="Roelofs D."/>
        </authorList>
    </citation>
    <scope>NUCLEOTIDE SEQUENCE [LARGE SCALE GENOMIC DNA]</scope>
    <source>
        <tissue evidence="9">Mixed pool</tissue>
    </source>
</reference>
<dbReference type="InterPro" id="IPR009057">
    <property type="entry name" value="Homeodomain-like_sf"/>
</dbReference>
<dbReference type="PANTHER" id="PTHR45664">
    <property type="entry name" value="PROTEIN ZERKNUELLT 1-RELATED"/>
    <property type="match status" value="1"/>
</dbReference>
<comment type="caution">
    <text evidence="9">The sequence shown here is derived from an EMBL/GenBank/DDBJ whole genome shotgun (WGS) entry which is preliminary data.</text>
</comment>
<feature type="compositionally biased region" description="Polar residues" evidence="7">
    <location>
        <begin position="238"/>
        <end position="253"/>
    </location>
</feature>
<gene>
    <name evidence="9" type="ORF">Ocin01_10473</name>
</gene>
<keyword evidence="10" id="KW-1185">Reference proteome</keyword>
<evidence type="ECO:0000256" key="7">
    <source>
        <dbReference type="SAM" id="MobiDB-lite"/>
    </source>
</evidence>
<name>A0A1D2MSZ9_ORCCI</name>
<keyword evidence="2 5" id="KW-0238">DNA-binding</keyword>
<evidence type="ECO:0000256" key="3">
    <source>
        <dbReference type="ARBA" id="ARBA00023155"/>
    </source>
</evidence>
<keyword evidence="4 5" id="KW-0539">Nucleus</keyword>
<feature type="region of interest" description="Disordered" evidence="7">
    <location>
        <begin position="179"/>
        <end position="206"/>
    </location>
</feature>
<feature type="compositionally biased region" description="Low complexity" evidence="7">
    <location>
        <begin position="510"/>
        <end position="530"/>
    </location>
</feature>
<dbReference type="SUPFAM" id="SSF46689">
    <property type="entry name" value="Homeodomain-like"/>
    <property type="match status" value="1"/>
</dbReference>
<feature type="compositionally biased region" description="Low complexity" evidence="7">
    <location>
        <begin position="81"/>
        <end position="97"/>
    </location>
</feature>
<organism evidence="9 10">
    <name type="scientific">Orchesella cincta</name>
    <name type="common">Springtail</name>
    <name type="synonym">Podura cincta</name>
    <dbReference type="NCBI Taxonomy" id="48709"/>
    <lineage>
        <taxon>Eukaryota</taxon>
        <taxon>Metazoa</taxon>
        <taxon>Ecdysozoa</taxon>
        <taxon>Arthropoda</taxon>
        <taxon>Hexapoda</taxon>
        <taxon>Collembola</taxon>
        <taxon>Entomobryomorpha</taxon>
        <taxon>Entomobryoidea</taxon>
        <taxon>Orchesellidae</taxon>
        <taxon>Orchesellinae</taxon>
        <taxon>Orchesella</taxon>
    </lineage>
</organism>
<feature type="domain" description="Homeobox" evidence="8">
    <location>
        <begin position="4"/>
        <end position="64"/>
    </location>
</feature>
<keyword evidence="3 5" id="KW-0371">Homeobox</keyword>
<evidence type="ECO:0000259" key="8">
    <source>
        <dbReference type="PROSITE" id="PS50071"/>
    </source>
</evidence>
<dbReference type="Gene3D" id="1.10.10.60">
    <property type="entry name" value="Homeodomain-like"/>
    <property type="match status" value="1"/>
</dbReference>
<feature type="region of interest" description="Disordered" evidence="7">
    <location>
        <begin position="556"/>
        <end position="636"/>
    </location>
</feature>
<dbReference type="SMART" id="SM00389">
    <property type="entry name" value="HOX"/>
    <property type="match status" value="1"/>
</dbReference>
<dbReference type="CDD" id="cd00086">
    <property type="entry name" value="homeodomain"/>
    <property type="match status" value="1"/>
</dbReference>
<sequence>MNNGMPRRLRTAYTNTQLLELEKEFHFNKYLCRPRRIEIAASLDLSERQVKVWFQNRRMKHKRQTISKSSGGEDGEKSTDGKSSTKGSGDSGSASSKVALGSPAEDKKSCQSCDLMTPLSPLTLSSSSSSVGGSSERGANATGLTTCASSSDNNIVMLKTEPMCTSSGSSANNIMSRSEHHIGKKSSSDLTKITGSTTSNNNGGGHNLIVNPFDSNNQSPIMDTKSPLLDKMSSSSSGASQMTKQQYKQSCLSGMTPKRSRGSKNHHNSNQIQSQLATAGGSSASLNAGSVMCPFEYGNVSPVVPGMGRYPSQQHNQMNSKYSGNESYVNGISVMTSRFQASSLGGGGGSSGASSPVSATLPGHHHQSGSGRSGKNGMNNVVDRYGPYGSTNIPENAAYCNYTGQGGGGGYPPENRGYHHSSGTGNSSSSSGVGVGNVGTAGGYGMGYSTTTDLVGAGGTCRESGVTGVAAYGPTAVMSTSPNPAVVAAHGYSHYNTFGSSSGSGGASYGSGSQQNPGQSQTQHIIPTPGSGTGGNGSGNMSSYYHIAQGTTYPNHQGGLVATNHPGVDYPSASSAPGSASNSSPYSGTSNVINSYGGGDPVESFFPGQQTSDSGYYDDPGYSTHQGHGAPGYHHGHEGASVVAAAGGAAGGESYAQAYPGYFDPSSTGVHHHSENSSSSDFNFLTNIANDYAPEYYQLS</sequence>
<proteinExistence type="predicted"/>
<feature type="compositionally biased region" description="Low complexity" evidence="7">
    <location>
        <begin position="570"/>
        <end position="591"/>
    </location>
</feature>
<evidence type="ECO:0000313" key="10">
    <source>
        <dbReference type="Proteomes" id="UP000094527"/>
    </source>
</evidence>
<dbReference type="OrthoDB" id="6159439at2759"/>
<dbReference type="InterPro" id="IPR020479">
    <property type="entry name" value="HD_metazoa"/>
</dbReference>
<evidence type="ECO:0000313" key="9">
    <source>
        <dbReference type="EMBL" id="ODM96207.1"/>
    </source>
</evidence>
<dbReference type="PROSITE" id="PS50071">
    <property type="entry name" value="HOMEOBOX_2"/>
    <property type="match status" value="1"/>
</dbReference>
<dbReference type="GO" id="GO:0048513">
    <property type="term" value="P:animal organ development"/>
    <property type="evidence" value="ECO:0007669"/>
    <property type="project" value="UniProtKB-ARBA"/>
</dbReference>
<feature type="compositionally biased region" description="Low complexity" evidence="7">
    <location>
        <begin position="420"/>
        <end position="432"/>
    </location>
</feature>
<accession>A0A1D2MSZ9</accession>
<dbReference type="InterPro" id="IPR017970">
    <property type="entry name" value="Homeobox_CS"/>
</dbReference>
<feature type="region of interest" description="Disordered" evidence="7">
    <location>
        <begin position="59"/>
        <end position="112"/>
    </location>
</feature>
<feature type="region of interest" description="Disordered" evidence="7">
    <location>
        <begin position="342"/>
        <end position="378"/>
    </location>
</feature>
<feature type="region of interest" description="Disordered" evidence="7">
    <location>
        <begin position="225"/>
        <end position="270"/>
    </location>
</feature>
<dbReference type="GO" id="GO:0005634">
    <property type="term" value="C:nucleus"/>
    <property type="evidence" value="ECO:0007669"/>
    <property type="project" value="UniProtKB-SubCell"/>
</dbReference>